<dbReference type="EMBL" id="HG994365">
    <property type="protein sequence ID" value="CAF2071633.1"/>
    <property type="molecule type" value="Genomic_DNA"/>
</dbReference>
<dbReference type="AlphaFoldDB" id="A0A816RER1"/>
<proteinExistence type="predicted"/>
<sequence length="281" mass="31409">MTPTTNTEEQSPATSVVLTTLTATILRCASRKPQQQQPFLHLKPQPHNQIHLPIGEAPNPLPPRSSSSSASVADASREELIQATKKKEDAVTEASRLKTSMTELEKKLNKLEIYCHDLKSGLDECSSNNKKQSVPVRFNDGIIQQFLVSVSESRSSIRALSRALASGTKHFSEQFSRFCDRKNECHVASMLCWNRAWPEPLLQAFFGASKSVWLVHLLANSLNPGLQIFRVERDDRFDPVYKEETGGDRYKSVVRAMVQPGFYVYGSVVKCKVVCKHCGSD</sequence>
<dbReference type="InterPro" id="IPR042316">
    <property type="entry name" value="IRKI-like"/>
</dbReference>
<feature type="region of interest" description="Disordered" evidence="1">
    <location>
        <begin position="46"/>
        <end position="87"/>
    </location>
</feature>
<gene>
    <name evidence="2" type="ORF">DARMORV10_C01P20740.1</name>
</gene>
<evidence type="ECO:0000256" key="1">
    <source>
        <dbReference type="SAM" id="MobiDB-lite"/>
    </source>
</evidence>
<dbReference type="PANTHER" id="PTHR31029">
    <property type="entry name" value="CYCLIN-DEPENDENT KINASE-LIKE PROTEIN"/>
    <property type="match status" value="1"/>
</dbReference>
<dbReference type="PANTHER" id="PTHR31029:SF10">
    <property type="entry name" value="GENOME ASSEMBLY, CHROMOSOME: A01"/>
    <property type="match status" value="1"/>
</dbReference>
<organism evidence="2">
    <name type="scientific">Brassica napus</name>
    <name type="common">Rape</name>
    <dbReference type="NCBI Taxonomy" id="3708"/>
    <lineage>
        <taxon>Eukaryota</taxon>
        <taxon>Viridiplantae</taxon>
        <taxon>Streptophyta</taxon>
        <taxon>Embryophyta</taxon>
        <taxon>Tracheophyta</taxon>
        <taxon>Spermatophyta</taxon>
        <taxon>Magnoliopsida</taxon>
        <taxon>eudicotyledons</taxon>
        <taxon>Gunneridae</taxon>
        <taxon>Pentapetalae</taxon>
        <taxon>rosids</taxon>
        <taxon>malvids</taxon>
        <taxon>Brassicales</taxon>
        <taxon>Brassicaceae</taxon>
        <taxon>Brassiceae</taxon>
        <taxon>Brassica</taxon>
    </lineage>
</organism>
<feature type="compositionally biased region" description="Basic and acidic residues" evidence="1">
    <location>
        <begin position="75"/>
        <end position="87"/>
    </location>
</feature>
<feature type="compositionally biased region" description="Low complexity" evidence="1">
    <location>
        <begin position="64"/>
        <end position="74"/>
    </location>
</feature>
<dbReference type="Proteomes" id="UP001295469">
    <property type="component" value="Chromosome C01"/>
</dbReference>
<reference evidence="2" key="1">
    <citation type="submission" date="2021-01" db="EMBL/GenBank/DDBJ databases">
        <authorList>
            <consortium name="Genoscope - CEA"/>
            <person name="William W."/>
        </authorList>
    </citation>
    <scope>NUCLEOTIDE SEQUENCE</scope>
</reference>
<dbReference type="SMR" id="A0A816RER1"/>
<accession>A0A816RER1</accession>
<evidence type="ECO:0000313" key="2">
    <source>
        <dbReference type="EMBL" id="CAF2071633.1"/>
    </source>
</evidence>
<name>A0A816RER1_BRANA</name>
<protein>
    <submittedName>
        <fullName evidence="2">(rape) hypothetical protein</fullName>
    </submittedName>
</protein>